<dbReference type="Gene3D" id="3.10.180.10">
    <property type="entry name" value="2,3-Dihydroxybiphenyl 1,2-Dioxygenase, domain 1"/>
    <property type="match status" value="1"/>
</dbReference>
<keyword evidence="5" id="KW-1185">Reference proteome</keyword>
<evidence type="ECO:0000313" key="5">
    <source>
        <dbReference type="Proteomes" id="UP000772618"/>
    </source>
</evidence>
<dbReference type="Pfam" id="PF00903">
    <property type="entry name" value="Glyoxalase"/>
    <property type="match status" value="1"/>
</dbReference>
<dbReference type="SUPFAM" id="SSF54593">
    <property type="entry name" value="Glyoxalase/Bleomycin resistance protein/Dihydroxybiphenyl dioxygenase"/>
    <property type="match status" value="1"/>
</dbReference>
<dbReference type="PROSITE" id="PS51819">
    <property type="entry name" value="VOC"/>
    <property type="match status" value="1"/>
</dbReference>
<gene>
    <name evidence="4" type="ORF">KK060_24435</name>
</gene>
<dbReference type="RefSeq" id="WP_254157792.1">
    <property type="nucleotide sequence ID" value="NZ_JAHESD010000114.1"/>
</dbReference>
<evidence type="ECO:0000313" key="4">
    <source>
        <dbReference type="EMBL" id="MBT1706449.1"/>
    </source>
</evidence>
<organism evidence="4 5">
    <name type="scientific">Chryseosolibacter indicus</name>
    <dbReference type="NCBI Taxonomy" id="2782351"/>
    <lineage>
        <taxon>Bacteria</taxon>
        <taxon>Pseudomonadati</taxon>
        <taxon>Bacteroidota</taxon>
        <taxon>Cytophagia</taxon>
        <taxon>Cytophagales</taxon>
        <taxon>Chryseotaleaceae</taxon>
        <taxon>Chryseosolibacter</taxon>
    </lineage>
</organism>
<evidence type="ECO:0000256" key="2">
    <source>
        <dbReference type="SAM" id="SignalP"/>
    </source>
</evidence>
<keyword evidence="1" id="KW-0479">Metal-binding</keyword>
<comment type="caution">
    <text evidence="4">The sequence shown here is derived from an EMBL/GenBank/DDBJ whole genome shotgun (WGS) entry which is preliminary data.</text>
</comment>
<feature type="domain" description="VOC" evidence="3">
    <location>
        <begin position="33"/>
        <end position="154"/>
    </location>
</feature>
<dbReference type="PANTHER" id="PTHR36113:SF1">
    <property type="entry name" value="GLYOXALASE_BLEOMYCIN RESISTANCE PROTEIN_DIOXYGENASE"/>
    <property type="match status" value="1"/>
</dbReference>
<dbReference type="InterPro" id="IPR018146">
    <property type="entry name" value="Glyoxalase_1_CS"/>
</dbReference>
<dbReference type="InterPro" id="IPR051332">
    <property type="entry name" value="Fosfomycin_Res_Enzymes"/>
</dbReference>
<dbReference type="EMBL" id="JAHESD010000114">
    <property type="protein sequence ID" value="MBT1706449.1"/>
    <property type="molecule type" value="Genomic_DNA"/>
</dbReference>
<reference evidence="4 5" key="1">
    <citation type="submission" date="2021-05" db="EMBL/GenBank/DDBJ databases">
        <title>A Polyphasic approach of four new species of the genus Ohtaekwangia: Ohtaekwangia histidinii sp. nov., Ohtaekwangia cretensis sp. nov., Ohtaekwangia indiensis sp. nov., Ohtaekwangia reichenbachii sp. nov. from diverse environment.</title>
        <authorList>
            <person name="Octaviana S."/>
        </authorList>
    </citation>
    <scope>NUCLEOTIDE SEQUENCE [LARGE SCALE GENOMIC DNA]</scope>
    <source>
        <strain evidence="4 5">PWU20</strain>
    </source>
</reference>
<protein>
    <submittedName>
        <fullName evidence="4">VOC family protein</fullName>
    </submittedName>
</protein>
<dbReference type="Proteomes" id="UP000772618">
    <property type="component" value="Unassembled WGS sequence"/>
</dbReference>
<name>A0ABS5VYF2_9BACT</name>
<evidence type="ECO:0000259" key="3">
    <source>
        <dbReference type="PROSITE" id="PS51819"/>
    </source>
</evidence>
<proteinExistence type="predicted"/>
<dbReference type="PANTHER" id="PTHR36113">
    <property type="entry name" value="LYASE, PUTATIVE-RELATED-RELATED"/>
    <property type="match status" value="1"/>
</dbReference>
<sequence length="158" mass="17818">MKYIILSVVLICMLIVPATAQKGQKGKDDPTIMLNHIAVHVSNLEQSTAFYENILGLKKIEEPFKDGLHTWFTLGAAGQLHLIQSPEKDPQVNKNNHICFSVKSVDKFIERLDANKIDYTNWPGTEKAPTVRVDGVKQIYIKDPNGHLIEINDDKPKK</sequence>
<dbReference type="InterPro" id="IPR037523">
    <property type="entry name" value="VOC_core"/>
</dbReference>
<feature type="chain" id="PRO_5046937460" evidence="2">
    <location>
        <begin position="21"/>
        <end position="158"/>
    </location>
</feature>
<dbReference type="InterPro" id="IPR029068">
    <property type="entry name" value="Glyas_Bleomycin-R_OHBP_Dase"/>
</dbReference>
<feature type="signal peptide" evidence="2">
    <location>
        <begin position="1"/>
        <end position="20"/>
    </location>
</feature>
<keyword evidence="2" id="KW-0732">Signal</keyword>
<evidence type="ECO:0000256" key="1">
    <source>
        <dbReference type="ARBA" id="ARBA00022723"/>
    </source>
</evidence>
<dbReference type="InterPro" id="IPR004360">
    <property type="entry name" value="Glyas_Fos-R_dOase_dom"/>
</dbReference>
<dbReference type="PROSITE" id="PS00934">
    <property type="entry name" value="GLYOXALASE_I_1"/>
    <property type="match status" value="1"/>
</dbReference>
<accession>A0ABS5VYF2</accession>